<accession>A0A1J0VJD5</accession>
<evidence type="ECO:0000259" key="1">
    <source>
        <dbReference type="Pfam" id="PF14397"/>
    </source>
</evidence>
<dbReference type="InterPro" id="IPR039523">
    <property type="entry name" value="RimK-rel_E_lig_ATP-grasp"/>
</dbReference>
<proteinExistence type="predicted"/>
<reference evidence="3" key="1">
    <citation type="submission" date="2016-11" db="EMBL/GenBank/DDBJ databases">
        <title>Halolamina sediminis sp. nov., an extremely halophilic archaeon isolated from solar salt.</title>
        <authorList>
            <person name="Koh H.-W."/>
            <person name="Rani S."/>
            <person name="Park S.-J."/>
        </authorList>
    </citation>
    <scope>NUCLEOTIDE SEQUENCE [LARGE SCALE GENOMIC DNA]</scope>
    <source>
        <strain evidence="3">Hb3</strain>
    </source>
</reference>
<dbReference type="AlphaFoldDB" id="A0A1J0VJD5"/>
<gene>
    <name evidence="2" type="ORF">BOX17_14900</name>
</gene>
<evidence type="ECO:0000313" key="3">
    <source>
        <dbReference type="Proteomes" id="UP000181985"/>
    </source>
</evidence>
<dbReference type="SUPFAM" id="SSF56059">
    <property type="entry name" value="Glutathione synthetase ATP-binding domain-like"/>
    <property type="match status" value="1"/>
</dbReference>
<dbReference type="EMBL" id="CP018139">
    <property type="protein sequence ID" value="APE32125.1"/>
    <property type="molecule type" value="Genomic_DNA"/>
</dbReference>
<dbReference type="Proteomes" id="UP000181985">
    <property type="component" value="Chromosome"/>
</dbReference>
<sequence>MGLAPPMTPSGIYDYLKIYRLRVRGCKRVLVNGKSYDATLLFRNKLYLNSLLSYSGMPVCEDLGLIEAGKVRQLDGKAVEFADRLLAGGGGLFVKPVMGTGGRRCALIRSSDDPRVSSYLSSTGPYLLQRPLEQHEAMSALYPGAINTVRVVTVLQGRGDPIPYCAVLRIGCDGSMVDNWSSGGLVANLDVESGRVISPGFRKKPFDLVEYHPDTGQRIEGFEVPRLQQMLDFATRAHRLFPFAPSLGWDLACEASGVVILEVNHDWGANVHRIFDRAFDRHFLSAVGRA</sequence>
<organism evidence="2 3">
    <name type="scientific">Halomonas aestuarii</name>
    <dbReference type="NCBI Taxonomy" id="1897729"/>
    <lineage>
        <taxon>Bacteria</taxon>
        <taxon>Pseudomonadati</taxon>
        <taxon>Pseudomonadota</taxon>
        <taxon>Gammaproteobacteria</taxon>
        <taxon>Oceanospirillales</taxon>
        <taxon>Halomonadaceae</taxon>
        <taxon>Halomonas</taxon>
    </lineage>
</organism>
<dbReference type="Pfam" id="PF14397">
    <property type="entry name" value="ATPgrasp_ST"/>
    <property type="match status" value="1"/>
</dbReference>
<name>A0A1J0VJD5_9GAMM</name>
<feature type="domain" description="Alpha-L-glutamate ligase-related protein ATP-grasp" evidence="1">
    <location>
        <begin position="37"/>
        <end position="274"/>
    </location>
</feature>
<evidence type="ECO:0000313" key="2">
    <source>
        <dbReference type="EMBL" id="APE32125.1"/>
    </source>
</evidence>
<protein>
    <recommendedName>
        <fullName evidence="1">Alpha-L-glutamate ligase-related protein ATP-grasp domain-containing protein</fullName>
    </recommendedName>
</protein>
<dbReference type="KEGG" id="hsi:BOX17_14900"/>
<keyword evidence="3" id="KW-1185">Reference proteome</keyword>